<dbReference type="PANTHER" id="PTHR12308:SF74">
    <property type="entry name" value="ANOCTAMIN"/>
    <property type="match status" value="1"/>
</dbReference>
<keyword evidence="9" id="KW-1185">Reference proteome</keyword>
<feature type="transmembrane region" description="Helical" evidence="6">
    <location>
        <begin position="229"/>
        <end position="256"/>
    </location>
</feature>
<dbReference type="GO" id="GO:0005254">
    <property type="term" value="F:chloride channel activity"/>
    <property type="evidence" value="ECO:0007669"/>
    <property type="project" value="TreeGrafter"/>
</dbReference>
<evidence type="ECO:0000313" key="8">
    <source>
        <dbReference type="EMBL" id="GFT63431.1"/>
    </source>
</evidence>
<feature type="transmembrane region" description="Helical" evidence="6">
    <location>
        <begin position="572"/>
        <end position="595"/>
    </location>
</feature>
<dbReference type="AlphaFoldDB" id="A0A8X6U0R6"/>
<organism evidence="8 9">
    <name type="scientific">Nephila pilipes</name>
    <name type="common">Giant wood spider</name>
    <name type="synonym">Nephila maculata</name>
    <dbReference type="NCBI Taxonomy" id="299642"/>
    <lineage>
        <taxon>Eukaryota</taxon>
        <taxon>Metazoa</taxon>
        <taxon>Ecdysozoa</taxon>
        <taxon>Arthropoda</taxon>
        <taxon>Chelicerata</taxon>
        <taxon>Arachnida</taxon>
        <taxon>Araneae</taxon>
        <taxon>Araneomorphae</taxon>
        <taxon>Entelegynae</taxon>
        <taxon>Araneoidea</taxon>
        <taxon>Nephilidae</taxon>
        <taxon>Nephila</taxon>
    </lineage>
</organism>
<evidence type="ECO:0000313" key="9">
    <source>
        <dbReference type="Proteomes" id="UP000887013"/>
    </source>
</evidence>
<dbReference type="InterPro" id="IPR007632">
    <property type="entry name" value="Anoctamin"/>
</dbReference>
<feature type="transmembrane region" description="Helical" evidence="6">
    <location>
        <begin position="335"/>
        <end position="357"/>
    </location>
</feature>
<comment type="caution">
    <text evidence="8">The sequence shown here is derived from an EMBL/GenBank/DDBJ whole genome shotgun (WGS) entry which is preliminary data.</text>
</comment>
<gene>
    <name evidence="8" type="primary">Ano10</name>
    <name evidence="8" type="ORF">NPIL_660381</name>
</gene>
<dbReference type="PANTHER" id="PTHR12308">
    <property type="entry name" value="ANOCTAMIN"/>
    <property type="match status" value="1"/>
</dbReference>
<evidence type="ECO:0000256" key="2">
    <source>
        <dbReference type="ARBA" id="ARBA00009671"/>
    </source>
</evidence>
<proteinExistence type="inferred from homology"/>
<keyword evidence="4 6" id="KW-1133">Transmembrane helix</keyword>
<evidence type="ECO:0000256" key="1">
    <source>
        <dbReference type="ARBA" id="ARBA00004141"/>
    </source>
</evidence>
<name>A0A8X6U0R6_NEPPI</name>
<feature type="transmembrane region" description="Helical" evidence="6">
    <location>
        <begin position="520"/>
        <end position="539"/>
    </location>
</feature>
<comment type="similarity">
    <text evidence="2 6">Belongs to the anoctamin family.</text>
</comment>
<evidence type="ECO:0000256" key="6">
    <source>
        <dbReference type="RuleBase" id="RU280814"/>
    </source>
</evidence>
<keyword evidence="5 6" id="KW-0472">Membrane</keyword>
<sequence>MDDVGKNNAEEKVINRHEIRYVMLRERKKVTEDSLPNEKENAVDEFKTLYILIFSHTAAKETVSWLTELLTRSQHDGGADLLVRVTNVKNEGVVVEIGASDIRLLEAAEALEITKEDRHGNIREFIFSSLDLFLKPGVSMDNLLSTSEKQRVILEEIMGIRSMDKKKLVGYPDIVLYPGQSIIQVCKINGIITFMYPLHEPSELEVLKRKWTFTSLPMGDVRNYFGEAVAFYFAFIYFYTWALLPPAIIGAIQSVISFDISRSYIFFAIFKMIWLTLFLERWKRKSNELAYTWGTLRLVNIPKLHPTFRGMHMHIDPVTKRHVPVYPAYKRHFKVYCISLPLIVLCLIFAIVVMLVYFQIEEMVIAEFDDESFESWIITQLPGIIYAILVYVMNVIYAYVANILTEWENHRTQDSFDNHRIVKLLLFEFVNNFIAMGYIAFYQQDLNMLKWQIAVMMIVNQLFNQFQVAVLPFLLQKYHQKWKTKTSANLSTRMKCILEQRDMWSYEGTYDDYLEIFTQFGYVFLFSSVFPLAAIIAVFDNIIEVWMDGFKLCYSYQRPQARPVKGIGVWQIAFEVLSILAVMSNCALISMSPLVRSYAPDMSLSSWLLVAVAIEHVIIAVKMTLAYLISDVPKWVTVAIQRAQYESLQALKIERKEKTLYMLKTMKMKHAAKTD</sequence>
<reference evidence="8" key="1">
    <citation type="submission" date="2020-08" db="EMBL/GenBank/DDBJ databases">
        <title>Multicomponent nature underlies the extraordinary mechanical properties of spider dragline silk.</title>
        <authorList>
            <person name="Kono N."/>
            <person name="Nakamura H."/>
            <person name="Mori M."/>
            <person name="Yoshida Y."/>
            <person name="Ohtoshi R."/>
            <person name="Malay A.D."/>
            <person name="Moran D.A.P."/>
            <person name="Tomita M."/>
            <person name="Numata K."/>
            <person name="Arakawa K."/>
        </authorList>
    </citation>
    <scope>NUCLEOTIDE SEQUENCE</scope>
</reference>
<keyword evidence="3 6" id="KW-0812">Transmembrane</keyword>
<evidence type="ECO:0000256" key="4">
    <source>
        <dbReference type="ARBA" id="ARBA00022989"/>
    </source>
</evidence>
<protein>
    <recommendedName>
        <fullName evidence="6">Anoctamin</fullName>
    </recommendedName>
</protein>
<feature type="transmembrane region" description="Helical" evidence="6">
    <location>
        <begin position="421"/>
        <end position="441"/>
    </location>
</feature>
<feature type="transmembrane region" description="Helical" evidence="6">
    <location>
        <begin position="377"/>
        <end position="400"/>
    </location>
</feature>
<accession>A0A8X6U0R6</accession>
<dbReference type="OrthoDB" id="296386at2759"/>
<dbReference type="Proteomes" id="UP000887013">
    <property type="component" value="Unassembled WGS sequence"/>
</dbReference>
<feature type="transmembrane region" description="Helical" evidence="6">
    <location>
        <begin position="453"/>
        <end position="475"/>
    </location>
</feature>
<comment type="caution">
    <text evidence="6">Lacks conserved residue(s) required for the propagation of feature annotation.</text>
</comment>
<feature type="transmembrane region" description="Helical" evidence="6">
    <location>
        <begin position="607"/>
        <end position="629"/>
    </location>
</feature>
<evidence type="ECO:0000259" key="7">
    <source>
        <dbReference type="Pfam" id="PF04547"/>
    </source>
</evidence>
<dbReference type="EMBL" id="BMAW01068237">
    <property type="protein sequence ID" value="GFT63431.1"/>
    <property type="molecule type" value="Genomic_DNA"/>
</dbReference>
<dbReference type="Pfam" id="PF04547">
    <property type="entry name" value="Anoctamin"/>
    <property type="match status" value="1"/>
</dbReference>
<dbReference type="InterPro" id="IPR049452">
    <property type="entry name" value="Anoctamin_TM"/>
</dbReference>
<comment type="subcellular location">
    <subcellularLocation>
        <location evidence="1 6">Membrane</location>
        <topology evidence="1 6">Multi-pass membrane protein</topology>
    </subcellularLocation>
</comment>
<feature type="domain" description="Anoctamin transmembrane" evidence="7">
    <location>
        <begin position="221"/>
        <end position="642"/>
    </location>
</feature>
<evidence type="ECO:0000256" key="5">
    <source>
        <dbReference type="ARBA" id="ARBA00023136"/>
    </source>
</evidence>
<dbReference type="GO" id="GO:0005886">
    <property type="term" value="C:plasma membrane"/>
    <property type="evidence" value="ECO:0007669"/>
    <property type="project" value="TreeGrafter"/>
</dbReference>
<feature type="transmembrane region" description="Helical" evidence="6">
    <location>
        <begin position="262"/>
        <end position="279"/>
    </location>
</feature>
<evidence type="ECO:0000256" key="3">
    <source>
        <dbReference type="ARBA" id="ARBA00022692"/>
    </source>
</evidence>